<evidence type="ECO:0000256" key="5">
    <source>
        <dbReference type="SAM" id="MobiDB-lite"/>
    </source>
</evidence>
<keyword evidence="3" id="KW-0238">DNA-binding</keyword>
<dbReference type="EMBL" id="CP159578">
    <property type="protein sequence ID" value="XCJ78429.1"/>
    <property type="molecule type" value="Genomic_DNA"/>
</dbReference>
<evidence type="ECO:0000256" key="3">
    <source>
        <dbReference type="ARBA" id="ARBA00023125"/>
    </source>
</evidence>
<dbReference type="GO" id="GO:0003677">
    <property type="term" value="F:DNA binding"/>
    <property type="evidence" value="ECO:0007669"/>
    <property type="project" value="UniProtKB-KW"/>
</dbReference>
<dbReference type="GO" id="GO:0006310">
    <property type="term" value="P:DNA recombination"/>
    <property type="evidence" value="ECO:0007669"/>
    <property type="project" value="UniProtKB-KW"/>
</dbReference>
<name>A0AB74U392_9GAMM</name>
<dbReference type="InterPro" id="IPR013762">
    <property type="entry name" value="Integrase-like_cat_sf"/>
</dbReference>
<accession>A0AB74U392</accession>
<reference evidence="7" key="1">
    <citation type="submission" date="2024-06" db="EMBL/GenBank/DDBJ databases">
        <title>Complete genome of Salinicola endophyticus HNIBRBA4755.</title>
        <authorList>
            <person name="Shin S.Y."/>
            <person name="Kang H."/>
            <person name="Song J."/>
        </authorList>
    </citation>
    <scope>NUCLEOTIDE SEQUENCE</scope>
    <source>
        <strain evidence="7">HNIBRBA4755</strain>
    </source>
</reference>
<dbReference type="Pfam" id="PF00589">
    <property type="entry name" value="Phage_integrase"/>
    <property type="match status" value="1"/>
</dbReference>
<dbReference type="InterPro" id="IPR011010">
    <property type="entry name" value="DNA_brk_join_enz"/>
</dbReference>
<dbReference type="Gene3D" id="1.10.150.130">
    <property type="match status" value="1"/>
</dbReference>
<dbReference type="InterPro" id="IPR010998">
    <property type="entry name" value="Integrase_recombinase_N"/>
</dbReference>
<dbReference type="AlphaFoldDB" id="A0AB74U392"/>
<dbReference type="InterPro" id="IPR002104">
    <property type="entry name" value="Integrase_catalytic"/>
</dbReference>
<evidence type="ECO:0000313" key="7">
    <source>
        <dbReference type="EMBL" id="XCJ78429.1"/>
    </source>
</evidence>
<dbReference type="PROSITE" id="PS51898">
    <property type="entry name" value="TYR_RECOMBINASE"/>
    <property type="match status" value="1"/>
</dbReference>
<dbReference type="Gene3D" id="1.10.443.10">
    <property type="entry name" value="Intergrase catalytic core"/>
    <property type="match status" value="1"/>
</dbReference>
<evidence type="ECO:0000256" key="1">
    <source>
        <dbReference type="ARBA" id="ARBA00008857"/>
    </source>
</evidence>
<feature type="region of interest" description="Disordered" evidence="5">
    <location>
        <begin position="360"/>
        <end position="380"/>
    </location>
</feature>
<dbReference type="SUPFAM" id="SSF56349">
    <property type="entry name" value="DNA breaking-rejoining enzymes"/>
    <property type="match status" value="1"/>
</dbReference>
<proteinExistence type="inferred from homology"/>
<dbReference type="CDD" id="cd00796">
    <property type="entry name" value="INT_Rci_Hp1_C"/>
    <property type="match status" value="1"/>
</dbReference>
<evidence type="ECO:0000259" key="6">
    <source>
        <dbReference type="PROSITE" id="PS51898"/>
    </source>
</evidence>
<keyword evidence="4" id="KW-0233">DNA recombination</keyword>
<evidence type="ECO:0000256" key="4">
    <source>
        <dbReference type="ARBA" id="ARBA00023172"/>
    </source>
</evidence>
<protein>
    <submittedName>
        <fullName evidence="7">Site-specific integrase</fullName>
    </submittedName>
</protein>
<dbReference type="PANTHER" id="PTHR30349:SF64">
    <property type="entry name" value="PROPHAGE INTEGRASE INTD-RELATED"/>
    <property type="match status" value="1"/>
</dbReference>
<comment type="similarity">
    <text evidence="1">Belongs to the 'phage' integrase family.</text>
</comment>
<dbReference type="InterPro" id="IPR050090">
    <property type="entry name" value="Tyrosine_recombinase_XerCD"/>
</dbReference>
<dbReference type="PANTHER" id="PTHR30349">
    <property type="entry name" value="PHAGE INTEGRASE-RELATED"/>
    <property type="match status" value="1"/>
</dbReference>
<gene>
    <name evidence="7" type="ORF">ABV408_13415</name>
</gene>
<feature type="domain" description="Tyr recombinase" evidence="6">
    <location>
        <begin position="172"/>
        <end position="351"/>
    </location>
</feature>
<feature type="compositionally biased region" description="Basic and acidic residues" evidence="5">
    <location>
        <begin position="370"/>
        <end position="380"/>
    </location>
</feature>
<evidence type="ECO:0000256" key="2">
    <source>
        <dbReference type="ARBA" id="ARBA00022908"/>
    </source>
</evidence>
<organism evidence="7">
    <name type="scientific">Salinicola endophyticus</name>
    <dbReference type="NCBI Taxonomy" id="1949083"/>
    <lineage>
        <taxon>Bacteria</taxon>
        <taxon>Pseudomonadati</taxon>
        <taxon>Pseudomonadota</taxon>
        <taxon>Gammaproteobacteria</taxon>
        <taxon>Oceanospirillales</taxon>
        <taxon>Halomonadaceae</taxon>
        <taxon>Salinicola</taxon>
    </lineage>
</organism>
<dbReference type="GO" id="GO:0015074">
    <property type="term" value="P:DNA integration"/>
    <property type="evidence" value="ECO:0007669"/>
    <property type="project" value="UniProtKB-KW"/>
</dbReference>
<keyword evidence="2" id="KW-0229">DNA integration</keyword>
<dbReference type="RefSeq" id="WP_353979430.1">
    <property type="nucleotide sequence ID" value="NZ_CP159578.1"/>
</dbReference>
<sequence>MPRKAKEGIYERNDSPCWWASFTDSEGRRVRRSTGVPVGAAGRQEAEAILAKWKLEVHQQRMWGKEADEVRQRHTFDEVMLAYLRGHKTRTPERRRLSTIKPLYPVFHGRYMDTITDHDVKQYMRMRALDVSPGTINKEVGVFSAACNFCRDELGWQIGNPAARKKMKEPEGRVRWLSHEEAGSLIDAARQRERAPWLADFIQLCLYTGMRRGEATSITWKRVDLSRRLILLEAENTKSARRRTVPLHPIAVEALHSRRRWCDQHCPDTEWVFCNKKGEMIKDMKKSFAAAKRDAGISDFRQHDQRHTLASWMVMSGTELMKVRDMLGHSSVKLTERYAHLHPDALREAVDNLVPARNSHASTGMTIQHIEGEAGRPRYH</sequence>